<name>A0ABQ7H5W8_DUNSA</name>
<comment type="similarity">
    <text evidence="2">Belongs to the nesprin family.</text>
</comment>
<feature type="signal peptide" evidence="7">
    <location>
        <begin position="1"/>
        <end position="24"/>
    </location>
</feature>
<gene>
    <name evidence="9" type="ORF">DUNSADRAFT_8322</name>
</gene>
<dbReference type="Proteomes" id="UP000815325">
    <property type="component" value="Unassembled WGS sequence"/>
</dbReference>
<evidence type="ECO:0000259" key="8">
    <source>
        <dbReference type="PROSITE" id="PS51049"/>
    </source>
</evidence>
<evidence type="ECO:0000256" key="4">
    <source>
        <dbReference type="ARBA" id="ARBA00022989"/>
    </source>
</evidence>
<keyword evidence="10" id="KW-1185">Reference proteome</keyword>
<protein>
    <recommendedName>
        <fullName evidence="8">KASH domain-containing protein</fullName>
    </recommendedName>
</protein>
<keyword evidence="7" id="KW-0732">Signal</keyword>
<feature type="chain" id="PRO_5045638717" description="KASH domain-containing protein" evidence="7">
    <location>
        <begin position="25"/>
        <end position="115"/>
    </location>
</feature>
<dbReference type="InterPro" id="IPR012315">
    <property type="entry name" value="KASH"/>
</dbReference>
<keyword evidence="3" id="KW-0812">Transmembrane</keyword>
<evidence type="ECO:0000256" key="7">
    <source>
        <dbReference type="SAM" id="SignalP"/>
    </source>
</evidence>
<accession>A0ABQ7H5W8</accession>
<evidence type="ECO:0000256" key="3">
    <source>
        <dbReference type="ARBA" id="ARBA00022692"/>
    </source>
</evidence>
<reference evidence="9" key="1">
    <citation type="submission" date="2017-08" db="EMBL/GenBank/DDBJ databases">
        <authorList>
            <person name="Polle J.E."/>
            <person name="Barry K."/>
            <person name="Cushman J."/>
            <person name="Schmutz J."/>
            <person name="Tran D."/>
            <person name="Hathwaick L.T."/>
            <person name="Yim W.C."/>
            <person name="Jenkins J."/>
            <person name="Mckie-Krisberg Z.M."/>
            <person name="Prochnik S."/>
            <person name="Lindquist E."/>
            <person name="Dockter R.B."/>
            <person name="Adam C."/>
            <person name="Molina H."/>
            <person name="Bunkerborg J."/>
            <person name="Jin E."/>
            <person name="Buchheim M."/>
            <person name="Magnuson J."/>
        </authorList>
    </citation>
    <scope>NUCLEOTIDE SEQUENCE</scope>
    <source>
        <strain evidence="9">CCAP 19/18</strain>
    </source>
</reference>
<keyword evidence="4" id="KW-1133">Transmembrane helix</keyword>
<evidence type="ECO:0000313" key="9">
    <source>
        <dbReference type="EMBL" id="KAF5842259.1"/>
    </source>
</evidence>
<keyword evidence="6" id="KW-0539">Nucleus</keyword>
<evidence type="ECO:0000256" key="1">
    <source>
        <dbReference type="ARBA" id="ARBA00004126"/>
    </source>
</evidence>
<dbReference type="EMBL" id="MU069465">
    <property type="protein sequence ID" value="KAF5842259.1"/>
    <property type="molecule type" value="Genomic_DNA"/>
</dbReference>
<proteinExistence type="inferred from homology"/>
<organism evidence="9 10">
    <name type="scientific">Dunaliella salina</name>
    <name type="common">Green alga</name>
    <name type="synonym">Protococcus salinus</name>
    <dbReference type="NCBI Taxonomy" id="3046"/>
    <lineage>
        <taxon>Eukaryota</taxon>
        <taxon>Viridiplantae</taxon>
        <taxon>Chlorophyta</taxon>
        <taxon>core chlorophytes</taxon>
        <taxon>Chlorophyceae</taxon>
        <taxon>CS clade</taxon>
        <taxon>Chlamydomonadales</taxon>
        <taxon>Dunaliellaceae</taxon>
        <taxon>Dunaliella</taxon>
    </lineage>
</organism>
<comment type="caution">
    <text evidence="9">The sequence shown here is derived from an EMBL/GenBank/DDBJ whole genome shotgun (WGS) entry which is preliminary data.</text>
</comment>
<evidence type="ECO:0000256" key="2">
    <source>
        <dbReference type="ARBA" id="ARBA00008619"/>
    </source>
</evidence>
<comment type="subcellular location">
    <subcellularLocation>
        <location evidence="1">Nucleus membrane</location>
    </subcellularLocation>
</comment>
<feature type="domain" description="KASH" evidence="8">
    <location>
        <begin position="1"/>
        <end position="47"/>
    </location>
</feature>
<keyword evidence="5" id="KW-0472">Membrane</keyword>
<evidence type="ECO:0000313" key="10">
    <source>
        <dbReference type="Proteomes" id="UP000815325"/>
    </source>
</evidence>
<evidence type="ECO:0000256" key="6">
    <source>
        <dbReference type="ARBA" id="ARBA00023242"/>
    </source>
</evidence>
<sequence length="115" mass="12315">MHSLALFLHLLSSWLLLLLRLSTCQTESASTRSMQRSMAQARAPPPVVPLLSMPAYAVNSAIATHDVSEDMRGPLREAVDSTQVDAQNYPSVANTLAAALSPWSGKDLVAAPQVC</sequence>
<evidence type="ECO:0000256" key="5">
    <source>
        <dbReference type="ARBA" id="ARBA00023136"/>
    </source>
</evidence>
<dbReference type="PROSITE" id="PS51049">
    <property type="entry name" value="KASH"/>
    <property type="match status" value="1"/>
</dbReference>